<keyword evidence="2" id="KW-1185">Reference proteome</keyword>
<dbReference type="GeneID" id="115622385"/>
<dbReference type="GO" id="GO:0006888">
    <property type="term" value="P:endoplasmic reticulum to Golgi vesicle-mediated transport"/>
    <property type="evidence" value="ECO:0007669"/>
    <property type="project" value="InterPro"/>
</dbReference>
<evidence type="ECO:0000313" key="2">
    <source>
        <dbReference type="Proteomes" id="UP000504634"/>
    </source>
</evidence>
<comment type="similarity">
    <text evidence="1">Belongs to the RINT1 family.</text>
</comment>
<dbReference type="Proteomes" id="UP000504634">
    <property type="component" value="Unplaced"/>
</dbReference>
<dbReference type="PROSITE" id="PS51386">
    <property type="entry name" value="RINT1_TIP20"/>
    <property type="match status" value="1"/>
</dbReference>
<dbReference type="InterPro" id="IPR042044">
    <property type="entry name" value="EXOC6PINT-1/Sec15/Tip20_C_dom2"/>
</dbReference>
<evidence type="ECO:0000256" key="1">
    <source>
        <dbReference type="ARBA" id="ARBA00061158"/>
    </source>
</evidence>
<dbReference type="CTD" id="60561"/>
<dbReference type="RefSeq" id="XP_030372169.1">
    <property type="nucleotide sequence ID" value="XM_030516309.1"/>
</dbReference>
<reference evidence="3" key="1">
    <citation type="submission" date="2025-08" db="UniProtKB">
        <authorList>
            <consortium name="RefSeq"/>
        </authorList>
    </citation>
    <scope>IDENTIFICATION</scope>
    <source>
        <strain evidence="3">11010-0011.00</strain>
        <tissue evidence="3">Whole body</tissue>
    </source>
</reference>
<sequence length="724" mass="83513">MHTKLSDMEVRVVARLNEELGKDANRLHRAAVLIEHYKEQLQDLRQELSYEDPQNVSCYKSAFQCQQQVCDSIDFELEKLAQFSVKLKNKLQECQPAIAGVQEDVQQVRYLQRLTQYLRLVKDIQEISSALSNAINGKDEAKLVNIYLTLYEGNDCEHSVVGRLQGVEARALKSFAERTAIYWHRLLMQRLSNEFEAVLKCMRWAHIEQQTLNYSPSRDTAKAQLLAEYIFLIKSPAEEHEPLQSITPSIVCSPISQVAQLLLAPYRQRFMFHFTGTRQTNRLDKPEWFYTQILNWGKETHFFVGKTFQPAAIKAGKLDYNLRLEFMRGLVQLAIEKLAVDIEQIVDDEILFAHLLDETLAFEAELRETFGYPASFPSAICVLTQPMYLLRWIALEEQFCADKMDEILQAEEPFQLIDPNTFEDDLKIPKCADQFMRLLDAIKDRYYGLIQPGHQLQFLQLQLELIDSFRRRLVQLHSSGAVPSIAALNALNYLIMVLREWGENVHYLHLHTALAGPNATEINSVFEHAINELEHWSQKLVHNLATKAVNEMKARSMSYRHDAWPTMPEQNSKEPFILSPSGGEMFQVLVTQLHNLERELSANLFNQTLRLMARQIDDFMLDSMIMNTKFAPAGAAQFNYDMTRNLFALFGQYTRRPELIFKKIHDSSKLLTAARGTALLLLETLRSTQSVEEKTKPLRELGVVSLGSKVCIEVLERRTDIKMF</sequence>
<dbReference type="InterPro" id="IPR007528">
    <property type="entry name" value="RINT1_Tip20"/>
</dbReference>
<dbReference type="FunFam" id="1.20.58.670:FF:000003">
    <property type="entry name" value="RAD50-interacting protein 1"/>
    <property type="match status" value="1"/>
</dbReference>
<dbReference type="PANTHER" id="PTHR13520">
    <property type="entry name" value="RAD50-INTERACTING PROTEIN 1 RINT-1"/>
    <property type="match status" value="1"/>
</dbReference>
<dbReference type="Gene3D" id="1.20.58.670">
    <property type="entry name" value="Dsl1p vesicle tethering complex, Tip20p subunit, domain D"/>
    <property type="match status" value="1"/>
</dbReference>
<evidence type="ECO:0000313" key="3">
    <source>
        <dbReference type="RefSeq" id="XP_030372169.1"/>
    </source>
</evidence>
<dbReference type="AlphaFoldDB" id="A0A6J2T850"/>
<dbReference type="OrthoDB" id="2189254at2759"/>
<gene>
    <name evidence="3" type="primary">LOC115622385</name>
</gene>
<organism evidence="2 3">
    <name type="scientific">Drosophila lebanonensis</name>
    <name type="common">Fruit fly</name>
    <name type="synonym">Scaptodrosophila lebanonensis</name>
    <dbReference type="NCBI Taxonomy" id="7225"/>
    <lineage>
        <taxon>Eukaryota</taxon>
        <taxon>Metazoa</taxon>
        <taxon>Ecdysozoa</taxon>
        <taxon>Arthropoda</taxon>
        <taxon>Hexapoda</taxon>
        <taxon>Insecta</taxon>
        <taxon>Pterygota</taxon>
        <taxon>Neoptera</taxon>
        <taxon>Endopterygota</taxon>
        <taxon>Diptera</taxon>
        <taxon>Brachycera</taxon>
        <taxon>Muscomorpha</taxon>
        <taxon>Ephydroidea</taxon>
        <taxon>Drosophilidae</taxon>
        <taxon>Scaptodrosophila</taxon>
    </lineage>
</organism>
<accession>A0A6J2T850</accession>
<dbReference type="GO" id="GO:0060628">
    <property type="term" value="P:regulation of ER to Golgi vesicle-mediated transport"/>
    <property type="evidence" value="ECO:0007669"/>
    <property type="project" value="TreeGrafter"/>
</dbReference>
<dbReference type="GO" id="GO:0070939">
    <property type="term" value="C:Dsl1/NZR complex"/>
    <property type="evidence" value="ECO:0007669"/>
    <property type="project" value="InterPro"/>
</dbReference>
<proteinExistence type="inferred from homology"/>
<protein>
    <submittedName>
        <fullName evidence="3">RINT1-like protein</fullName>
    </submittedName>
</protein>
<dbReference type="PANTHER" id="PTHR13520:SF0">
    <property type="entry name" value="RAD50-INTERACTING PROTEIN 1"/>
    <property type="match status" value="1"/>
</dbReference>
<dbReference type="GO" id="GO:0006890">
    <property type="term" value="P:retrograde vesicle-mediated transport, Golgi to endoplasmic reticulum"/>
    <property type="evidence" value="ECO:0007669"/>
    <property type="project" value="InterPro"/>
</dbReference>
<name>A0A6J2T850_DROLE</name>
<dbReference type="Pfam" id="PF04437">
    <property type="entry name" value="RINT1_TIP1"/>
    <property type="match status" value="1"/>
</dbReference>